<gene>
    <name evidence="1" type="ORF">BDW59DRAFT_96554</name>
</gene>
<evidence type="ECO:0008006" key="3">
    <source>
        <dbReference type="Google" id="ProtNLM"/>
    </source>
</evidence>
<name>A0ABR4I723_9EURO</name>
<organism evidence="1 2">
    <name type="scientific">Aspergillus cavernicola</name>
    <dbReference type="NCBI Taxonomy" id="176166"/>
    <lineage>
        <taxon>Eukaryota</taxon>
        <taxon>Fungi</taxon>
        <taxon>Dikarya</taxon>
        <taxon>Ascomycota</taxon>
        <taxon>Pezizomycotina</taxon>
        <taxon>Eurotiomycetes</taxon>
        <taxon>Eurotiomycetidae</taxon>
        <taxon>Eurotiales</taxon>
        <taxon>Aspergillaceae</taxon>
        <taxon>Aspergillus</taxon>
        <taxon>Aspergillus subgen. Nidulantes</taxon>
    </lineage>
</organism>
<sequence>MLIINLSDSNATYGQGDVITGQVIYQPGHIYPLATQPVRVLIEVTGRTKTKISDSTNRYGRADLFWIRVAELYGSQTVWPFTFPFPARASPVDPSVVDLRSWTEQVTTVRSDHVLPPTFTDHQTSHFVAAVEYRVKASVWSQSQFGPAQILCEQSIPIIFRPRDDPQHRFPTKGEAVKLRAHQMVQTDLLLSETKNRDLTLREKTRSFLRRSQVPYFRFQVQLTVPLKVHLGAEIPCILSVTPTVESLESSTVTKIPPFKLTGFSIRVKGKTKAWATTGFNTDLTKSYSDIVLDKSNKELNVVLSPASDSSKVILSPAIRETVPTFVTYNIARTYVLRLQVDILCANMVSTVSEDVDLVVLPGIGDYPSSLSRRGAVDVLDVDDLPAYTEAVSDFVGTVLDVMMS</sequence>
<keyword evidence="2" id="KW-1185">Reference proteome</keyword>
<evidence type="ECO:0000313" key="1">
    <source>
        <dbReference type="EMBL" id="KAL2823554.1"/>
    </source>
</evidence>
<proteinExistence type="predicted"/>
<dbReference type="Proteomes" id="UP001610335">
    <property type="component" value="Unassembled WGS sequence"/>
</dbReference>
<evidence type="ECO:0000313" key="2">
    <source>
        <dbReference type="Proteomes" id="UP001610335"/>
    </source>
</evidence>
<protein>
    <recommendedName>
        <fullName evidence="3">Arrestin-like N-terminal domain-containing protein</fullName>
    </recommendedName>
</protein>
<comment type="caution">
    <text evidence="1">The sequence shown here is derived from an EMBL/GenBank/DDBJ whole genome shotgun (WGS) entry which is preliminary data.</text>
</comment>
<accession>A0ABR4I723</accession>
<dbReference type="EMBL" id="JBFXLS010000051">
    <property type="protein sequence ID" value="KAL2823554.1"/>
    <property type="molecule type" value="Genomic_DNA"/>
</dbReference>
<reference evidence="1 2" key="1">
    <citation type="submission" date="2024-07" db="EMBL/GenBank/DDBJ databases">
        <title>Section-level genome sequencing and comparative genomics of Aspergillus sections Usti and Cavernicolus.</title>
        <authorList>
            <consortium name="Lawrence Berkeley National Laboratory"/>
            <person name="Nybo J.L."/>
            <person name="Vesth T.C."/>
            <person name="Theobald S."/>
            <person name="Frisvad J.C."/>
            <person name="Larsen T.O."/>
            <person name="Kjaerboelling I."/>
            <person name="Rothschild-Mancinelli K."/>
            <person name="Lyhne E.K."/>
            <person name="Kogle M.E."/>
            <person name="Barry K."/>
            <person name="Clum A."/>
            <person name="Na H."/>
            <person name="Ledsgaard L."/>
            <person name="Lin J."/>
            <person name="Lipzen A."/>
            <person name="Kuo A."/>
            <person name="Riley R."/>
            <person name="Mondo S."/>
            <person name="LaButti K."/>
            <person name="Haridas S."/>
            <person name="Pangalinan J."/>
            <person name="Salamov A.A."/>
            <person name="Simmons B.A."/>
            <person name="Magnuson J.K."/>
            <person name="Chen J."/>
            <person name="Drula E."/>
            <person name="Henrissat B."/>
            <person name="Wiebenga A."/>
            <person name="Lubbers R.J."/>
            <person name="Gomes A.C."/>
            <person name="Makela M.R."/>
            <person name="Stajich J."/>
            <person name="Grigoriev I.V."/>
            <person name="Mortensen U.H."/>
            <person name="De vries R.P."/>
            <person name="Baker S.E."/>
            <person name="Andersen M.R."/>
        </authorList>
    </citation>
    <scope>NUCLEOTIDE SEQUENCE [LARGE SCALE GENOMIC DNA]</scope>
    <source>
        <strain evidence="1 2">CBS 600.67</strain>
    </source>
</reference>